<evidence type="ECO:0000256" key="5">
    <source>
        <dbReference type="ARBA" id="ARBA00023002"/>
    </source>
</evidence>
<evidence type="ECO:0000259" key="7">
    <source>
        <dbReference type="Pfam" id="PF05199"/>
    </source>
</evidence>
<comment type="cofactor">
    <cofactor evidence="1">
        <name>FAD</name>
        <dbReference type="ChEBI" id="CHEBI:57692"/>
    </cofactor>
</comment>
<reference evidence="8 9" key="1">
    <citation type="submission" date="2018-07" db="EMBL/GenBank/DDBJ databases">
        <title>Comparative genomes isolates from brazilian mangrove.</title>
        <authorList>
            <person name="De Araujo J.E."/>
            <person name="Taketani R.G."/>
            <person name="Silva M.C.P."/>
            <person name="Lourenco M.V."/>
            <person name="Oliveira V.M."/>
            <person name="Andreote F.D."/>
        </authorList>
    </citation>
    <scope>NUCLEOTIDE SEQUENCE [LARGE SCALE GENOMIC DNA]</scope>
    <source>
        <strain evidence="8 9">HEX PRIS-MGV</strain>
    </source>
</reference>
<evidence type="ECO:0000256" key="2">
    <source>
        <dbReference type="ARBA" id="ARBA00010790"/>
    </source>
</evidence>
<keyword evidence="3" id="KW-0285">Flavoprotein</keyword>
<evidence type="ECO:0000313" key="8">
    <source>
        <dbReference type="EMBL" id="RCS54006.1"/>
    </source>
</evidence>
<dbReference type="Gene3D" id="3.50.50.60">
    <property type="entry name" value="FAD/NAD(P)-binding domain"/>
    <property type="match status" value="2"/>
</dbReference>
<dbReference type="GO" id="GO:0016614">
    <property type="term" value="F:oxidoreductase activity, acting on CH-OH group of donors"/>
    <property type="evidence" value="ECO:0007669"/>
    <property type="project" value="InterPro"/>
</dbReference>
<accession>A0A368KUL8</accession>
<keyword evidence="5" id="KW-0560">Oxidoreductase</keyword>
<dbReference type="Pfam" id="PF05199">
    <property type="entry name" value="GMC_oxred_C"/>
    <property type="match status" value="1"/>
</dbReference>
<comment type="similarity">
    <text evidence="2">Belongs to the GMC oxidoreductase family.</text>
</comment>
<dbReference type="Pfam" id="PF05834">
    <property type="entry name" value="Lycopene_cycl"/>
    <property type="match status" value="1"/>
</dbReference>
<dbReference type="Pfam" id="PF00732">
    <property type="entry name" value="GMC_oxred_N"/>
    <property type="match status" value="1"/>
</dbReference>
<feature type="domain" description="Glucose-methanol-choline oxidoreductase N-terminal" evidence="6">
    <location>
        <begin position="197"/>
        <end position="313"/>
    </location>
</feature>
<dbReference type="AlphaFoldDB" id="A0A368KUL8"/>
<sequence length="529" mass="59509">MMTKNGNEFDYVIIGSGVAGAIVAMRLLEANPKASVAVVEAGKRVPLKDRRKWWDFVSTGVNPYDDYHDLPIESENQSVGKEPWTFQESRLMGRGGSTVHWGGWALRFKEEDFETCSRTGRGADWPIAYQDLESYYDKAEHLLGVSGQASDSRGNVVPPRKSDYPLDPFPFVEADRPLIHAMERLEIGYGHMPMARFRMCMTTGTCRYCPFGARFTAAYLLDEIESNPQYTNFRYFDQSPCERLLTEKKNRVHAAEVFSTKSGKRITLEGSHFIVASGAYESPKLLQRSIADNWPKGIGNDRDLVGRFLISHPFLHVRAELPSNANRWNQELDFPTLMSRHFDTPEQQAYGKLFLFKDRSRPKVDLAGMMITGKTRAQIERATMGPMEIELQGFMEEFSILDNRVSLGANCNRIGLPQTKVDFSREFDFTDRAATRLDIMQRIVRETGAKITKAAVRAQRGDHSASTCRMGDSPATSVVDRDLRVHDVENLWVCSNAVFPSGAAVNPTLTLSALSLRLADKLIHDGDVA</sequence>
<evidence type="ECO:0000313" key="9">
    <source>
        <dbReference type="Proteomes" id="UP000253562"/>
    </source>
</evidence>
<dbReference type="PANTHER" id="PTHR42784">
    <property type="entry name" value="PYRANOSE 2-OXIDASE"/>
    <property type="match status" value="1"/>
</dbReference>
<evidence type="ECO:0000259" key="6">
    <source>
        <dbReference type="Pfam" id="PF00732"/>
    </source>
</evidence>
<protein>
    <submittedName>
        <fullName evidence="8">GMC family oxidoreductase</fullName>
    </submittedName>
</protein>
<proteinExistence type="inferred from homology"/>
<dbReference type="InterPro" id="IPR007867">
    <property type="entry name" value="GMC_OxRtase_C"/>
</dbReference>
<dbReference type="GO" id="GO:0050660">
    <property type="term" value="F:flavin adenine dinucleotide binding"/>
    <property type="evidence" value="ECO:0007669"/>
    <property type="project" value="InterPro"/>
</dbReference>
<dbReference type="OrthoDB" id="9787779at2"/>
<name>A0A368KUL8_9BACT</name>
<dbReference type="RefSeq" id="WP_114367071.1">
    <property type="nucleotide sequence ID" value="NZ_QPEX01000010.1"/>
</dbReference>
<organism evidence="8 9">
    <name type="scientific">Bremerella cremea</name>
    <dbReference type="NCBI Taxonomy" id="1031537"/>
    <lineage>
        <taxon>Bacteria</taxon>
        <taxon>Pseudomonadati</taxon>
        <taxon>Planctomycetota</taxon>
        <taxon>Planctomycetia</taxon>
        <taxon>Pirellulales</taxon>
        <taxon>Pirellulaceae</taxon>
        <taxon>Bremerella</taxon>
    </lineage>
</organism>
<dbReference type="InterPro" id="IPR000172">
    <property type="entry name" value="GMC_OxRdtase_N"/>
</dbReference>
<evidence type="ECO:0000256" key="4">
    <source>
        <dbReference type="ARBA" id="ARBA00022827"/>
    </source>
</evidence>
<evidence type="ECO:0000256" key="3">
    <source>
        <dbReference type="ARBA" id="ARBA00022630"/>
    </source>
</evidence>
<keyword evidence="4" id="KW-0274">FAD</keyword>
<evidence type="ECO:0000256" key="1">
    <source>
        <dbReference type="ARBA" id="ARBA00001974"/>
    </source>
</evidence>
<dbReference type="EMBL" id="QPEX01000010">
    <property type="protein sequence ID" value="RCS54006.1"/>
    <property type="molecule type" value="Genomic_DNA"/>
</dbReference>
<dbReference type="InterPro" id="IPR036188">
    <property type="entry name" value="FAD/NAD-bd_sf"/>
</dbReference>
<gene>
    <name evidence="8" type="ORF">DTL42_02290</name>
</gene>
<dbReference type="SUPFAM" id="SSF51905">
    <property type="entry name" value="FAD/NAD(P)-binding domain"/>
    <property type="match status" value="1"/>
</dbReference>
<feature type="domain" description="Glucose-methanol-choline oxidoreductase C-terminal" evidence="7">
    <location>
        <begin position="449"/>
        <end position="514"/>
    </location>
</feature>
<dbReference type="InterPro" id="IPR051473">
    <property type="entry name" value="P2Ox-like"/>
</dbReference>
<dbReference type="Proteomes" id="UP000253562">
    <property type="component" value="Unassembled WGS sequence"/>
</dbReference>
<dbReference type="PANTHER" id="PTHR42784:SF1">
    <property type="entry name" value="PYRANOSE 2-OXIDASE"/>
    <property type="match status" value="1"/>
</dbReference>
<comment type="caution">
    <text evidence="8">The sequence shown here is derived from an EMBL/GenBank/DDBJ whole genome shotgun (WGS) entry which is preliminary data.</text>
</comment>